<reference evidence="2" key="1">
    <citation type="journal article" date="2019" name="Int. J. Syst. Evol. Microbiol.">
        <title>The Global Catalogue of Microorganisms (GCM) 10K type strain sequencing project: providing services to taxonomists for standard genome sequencing and annotation.</title>
        <authorList>
            <consortium name="The Broad Institute Genomics Platform"/>
            <consortium name="The Broad Institute Genome Sequencing Center for Infectious Disease"/>
            <person name="Wu L."/>
            <person name="Ma J."/>
        </authorList>
    </citation>
    <scope>NUCLEOTIDE SEQUENCE [LARGE SCALE GENOMIC DNA]</scope>
    <source>
        <strain evidence="2">CGMCC 4.7427</strain>
    </source>
</reference>
<organism evidence="1 2">
    <name type="scientific">Dokdonia genika</name>
    <dbReference type="NCBI Taxonomy" id="308113"/>
    <lineage>
        <taxon>Bacteria</taxon>
        <taxon>Pseudomonadati</taxon>
        <taxon>Bacteroidota</taxon>
        <taxon>Flavobacteriia</taxon>
        <taxon>Flavobacteriales</taxon>
        <taxon>Flavobacteriaceae</taxon>
        <taxon>Dokdonia</taxon>
    </lineage>
</organism>
<dbReference type="InterPro" id="IPR034660">
    <property type="entry name" value="DinB/YfiT-like"/>
</dbReference>
<dbReference type="InterPro" id="IPR011466">
    <property type="entry name" value="DUF1572"/>
</dbReference>
<dbReference type="RefSeq" id="WP_380031194.1">
    <property type="nucleotide sequence ID" value="NZ_JBHSHB010000003.1"/>
</dbReference>
<keyword evidence="2" id="KW-1185">Reference proteome</keyword>
<proteinExistence type="predicted"/>
<dbReference type="SUPFAM" id="SSF109854">
    <property type="entry name" value="DinB/YfiT-like putative metalloenzymes"/>
    <property type="match status" value="1"/>
</dbReference>
<accession>A0ABV9L5K9</accession>
<dbReference type="Proteomes" id="UP001595878">
    <property type="component" value="Unassembled WGS sequence"/>
</dbReference>
<sequence>MINTWHQDFKDNAIFRLEENVRMISIALSKVVEEELWTKQNQSLNTLGNQLLHICGNMTQYIVSGLGGNPDERNREEEFSTEDGFTKDELLQRLLLTVQTSTTIIDDATPENLLKKRKVQGFDLSGIGIVLHAVEHFSYHTGQIAMQVKLVIDQPLGFYEGMNLNTLNEED</sequence>
<name>A0ABV9L5K9_9FLAO</name>
<protein>
    <submittedName>
        <fullName evidence="1">DinB family protein</fullName>
    </submittedName>
</protein>
<dbReference type="Gene3D" id="1.20.120.450">
    <property type="entry name" value="dinb family like domain"/>
    <property type="match status" value="1"/>
</dbReference>
<evidence type="ECO:0000313" key="1">
    <source>
        <dbReference type="EMBL" id="MFC4688933.1"/>
    </source>
</evidence>
<dbReference type="EMBL" id="JBHSHB010000003">
    <property type="protein sequence ID" value="MFC4688933.1"/>
    <property type="molecule type" value="Genomic_DNA"/>
</dbReference>
<comment type="caution">
    <text evidence="1">The sequence shown here is derived from an EMBL/GenBank/DDBJ whole genome shotgun (WGS) entry which is preliminary data.</text>
</comment>
<dbReference type="Pfam" id="PF07609">
    <property type="entry name" value="DUF1572"/>
    <property type="match status" value="1"/>
</dbReference>
<evidence type="ECO:0000313" key="2">
    <source>
        <dbReference type="Proteomes" id="UP001595878"/>
    </source>
</evidence>
<gene>
    <name evidence="1" type="ORF">ACFO5T_00690</name>
</gene>